<dbReference type="OrthoDB" id="1925036at2759"/>
<dbReference type="PANTHER" id="PTHR33059:SF4">
    <property type="entry name" value="FCS-LIKE ZINC FINGER 5"/>
    <property type="match status" value="1"/>
</dbReference>
<feature type="compositionally biased region" description="Basic residues" evidence="6">
    <location>
        <begin position="327"/>
        <end position="341"/>
    </location>
</feature>
<feature type="domain" description="FLZ-type" evidence="7">
    <location>
        <begin position="244"/>
        <end position="288"/>
    </location>
</feature>
<keyword evidence="3" id="KW-0963">Cytoplasm</keyword>
<evidence type="ECO:0000256" key="6">
    <source>
        <dbReference type="SAM" id="MobiDB-lite"/>
    </source>
</evidence>
<feature type="compositionally biased region" description="Basic and acidic residues" evidence="6">
    <location>
        <begin position="342"/>
        <end position="353"/>
    </location>
</feature>
<comment type="subcellular location">
    <subcellularLocation>
        <location evidence="1">Cytoplasm</location>
    </subcellularLocation>
</comment>
<sequence>MLGKRCRTIQRTASISHNMGPQYSWTYYDSREDCRFPPSSKCDRADVQTSIVIPQIVGFTPTNRHSNRPASKCEHLLPAASPPPLWSHLQQMASNDPMVHQRGDVSVNLHGKLTQIAPWSALQTLLGGARTEVDGVGQTSHSDTGKELPIPNGITPNQLPASHAPTSGRQQSLGMVKGYREHQKSMRIIEVDSEAIFELDEGTSSSVDGGSLISSQSSKDYLDNPALYLATSPPMTEFCSASMSFLESCNLCTRPLGLGCDIFIYRGDNAFCSVECREKQMLLEEKRERLKQIPRQSNGIVVYKHEDHSKASMQRGSNGSPHDHHYQRSQNRKHHPHHHRYDKQTVAHNDRKHPASLLMPAA</sequence>
<evidence type="ECO:0000259" key="7">
    <source>
        <dbReference type="PROSITE" id="PS51795"/>
    </source>
</evidence>
<reference evidence="8" key="1">
    <citation type="submission" date="2021-08" db="EMBL/GenBank/DDBJ databases">
        <title>WGS assembly of Ceratopteris richardii.</title>
        <authorList>
            <person name="Marchant D.B."/>
            <person name="Chen G."/>
            <person name="Jenkins J."/>
            <person name="Shu S."/>
            <person name="Leebens-Mack J."/>
            <person name="Grimwood J."/>
            <person name="Schmutz J."/>
            <person name="Soltis P."/>
            <person name="Soltis D."/>
            <person name="Chen Z.-H."/>
        </authorList>
    </citation>
    <scope>NUCLEOTIDE SEQUENCE</scope>
    <source>
        <strain evidence="8">Whitten #5841</strain>
        <tissue evidence="8">Leaf</tissue>
    </source>
</reference>
<comment type="similarity">
    <text evidence="2">Belongs to the FLZ family.</text>
</comment>
<feature type="region of interest" description="Disordered" evidence="6">
    <location>
        <begin position="308"/>
        <end position="362"/>
    </location>
</feature>
<evidence type="ECO:0000256" key="3">
    <source>
        <dbReference type="ARBA" id="ARBA00022490"/>
    </source>
</evidence>
<dbReference type="Proteomes" id="UP000825935">
    <property type="component" value="Chromosome 16"/>
</dbReference>
<evidence type="ECO:0000256" key="4">
    <source>
        <dbReference type="ARBA" id="ARBA00022723"/>
    </source>
</evidence>
<proteinExistence type="inferred from homology"/>
<dbReference type="PROSITE" id="PS51795">
    <property type="entry name" value="ZF_FLZ"/>
    <property type="match status" value="1"/>
</dbReference>
<feature type="compositionally biased region" description="Polar residues" evidence="6">
    <location>
        <begin position="154"/>
        <end position="171"/>
    </location>
</feature>
<evidence type="ECO:0000313" key="8">
    <source>
        <dbReference type="EMBL" id="KAH7388444.1"/>
    </source>
</evidence>
<feature type="zinc finger region" description="FLZ-type" evidence="5">
    <location>
        <begin position="244"/>
        <end position="288"/>
    </location>
</feature>
<dbReference type="PANTHER" id="PTHR33059">
    <property type="entry name" value="FCS-LIKE ZINC FINGER 5"/>
    <property type="match status" value="1"/>
</dbReference>
<dbReference type="GO" id="GO:0046872">
    <property type="term" value="F:metal ion binding"/>
    <property type="evidence" value="ECO:0007669"/>
    <property type="project" value="UniProtKB-KW"/>
</dbReference>
<evidence type="ECO:0000256" key="1">
    <source>
        <dbReference type="ARBA" id="ARBA00004496"/>
    </source>
</evidence>
<keyword evidence="4" id="KW-0479">Metal-binding</keyword>
<feature type="compositionally biased region" description="Polar residues" evidence="6">
    <location>
        <begin position="311"/>
        <end position="320"/>
    </location>
</feature>
<name>A0A8T2T4M2_CERRI</name>
<dbReference type="EMBL" id="CM035421">
    <property type="protein sequence ID" value="KAH7388444.1"/>
    <property type="molecule type" value="Genomic_DNA"/>
</dbReference>
<accession>A0A8T2T4M2</accession>
<protein>
    <recommendedName>
        <fullName evidence="7">FLZ-type domain-containing protein</fullName>
    </recommendedName>
</protein>
<gene>
    <name evidence="8" type="ORF">KP509_16G075900</name>
</gene>
<organism evidence="8 9">
    <name type="scientific">Ceratopteris richardii</name>
    <name type="common">Triangle waterfern</name>
    <dbReference type="NCBI Taxonomy" id="49495"/>
    <lineage>
        <taxon>Eukaryota</taxon>
        <taxon>Viridiplantae</taxon>
        <taxon>Streptophyta</taxon>
        <taxon>Embryophyta</taxon>
        <taxon>Tracheophyta</taxon>
        <taxon>Polypodiopsida</taxon>
        <taxon>Polypodiidae</taxon>
        <taxon>Polypodiales</taxon>
        <taxon>Pteridineae</taxon>
        <taxon>Pteridaceae</taxon>
        <taxon>Parkerioideae</taxon>
        <taxon>Ceratopteris</taxon>
    </lineage>
</organism>
<dbReference type="GO" id="GO:0005737">
    <property type="term" value="C:cytoplasm"/>
    <property type="evidence" value="ECO:0007669"/>
    <property type="project" value="UniProtKB-SubCell"/>
</dbReference>
<comment type="caution">
    <text evidence="8">The sequence shown here is derived from an EMBL/GenBank/DDBJ whole genome shotgun (WGS) entry which is preliminary data.</text>
</comment>
<dbReference type="AlphaFoldDB" id="A0A8T2T4M2"/>
<evidence type="ECO:0000256" key="5">
    <source>
        <dbReference type="PROSITE-ProRule" id="PRU01131"/>
    </source>
</evidence>
<dbReference type="Pfam" id="PF04570">
    <property type="entry name" value="zf-FLZ"/>
    <property type="match status" value="1"/>
</dbReference>
<dbReference type="InterPro" id="IPR007650">
    <property type="entry name" value="Zf-FLZ_dom"/>
</dbReference>
<evidence type="ECO:0000313" key="9">
    <source>
        <dbReference type="Proteomes" id="UP000825935"/>
    </source>
</evidence>
<keyword evidence="9" id="KW-1185">Reference proteome</keyword>
<feature type="region of interest" description="Disordered" evidence="6">
    <location>
        <begin position="134"/>
        <end position="171"/>
    </location>
</feature>
<evidence type="ECO:0000256" key="2">
    <source>
        <dbReference type="ARBA" id="ARBA00009374"/>
    </source>
</evidence>